<dbReference type="SUPFAM" id="SSF56399">
    <property type="entry name" value="ADP-ribosylation"/>
    <property type="match status" value="1"/>
</dbReference>
<proteinExistence type="predicted"/>
<evidence type="ECO:0000313" key="3">
    <source>
        <dbReference type="RefSeq" id="XP_030978051.1"/>
    </source>
</evidence>
<reference evidence="3" key="3">
    <citation type="submission" date="2025-08" db="UniProtKB">
        <authorList>
            <consortium name="RefSeq"/>
        </authorList>
    </citation>
    <scope>IDENTIFICATION</scope>
    <source>
        <strain evidence="3">NI907</strain>
    </source>
</reference>
<gene>
    <name evidence="3" type="ORF">PgNI_09066</name>
</gene>
<reference evidence="3" key="2">
    <citation type="submission" date="2019-10" db="EMBL/GenBank/DDBJ databases">
        <authorList>
            <consortium name="NCBI Genome Project"/>
        </authorList>
    </citation>
    <scope>NUCLEOTIDE SEQUENCE</scope>
    <source>
        <strain evidence="3">NI907</strain>
    </source>
</reference>
<feature type="compositionally biased region" description="Polar residues" evidence="1">
    <location>
        <begin position="127"/>
        <end position="137"/>
    </location>
</feature>
<name>A0A6P8AT13_PYRGI</name>
<reference evidence="3" key="1">
    <citation type="journal article" date="2019" name="Mol. Biol. Evol.">
        <title>Blast fungal genomes show frequent chromosomal changes, gene gains and losses, and effector gene turnover.</title>
        <authorList>
            <person name="Gomez Luciano L.B."/>
            <person name="Jason Tsai I."/>
            <person name="Chuma I."/>
            <person name="Tosa Y."/>
            <person name="Chen Y.H."/>
            <person name="Li J.Y."/>
            <person name="Li M.Y."/>
            <person name="Jade Lu M.Y."/>
            <person name="Nakayashiki H."/>
            <person name="Li W.H."/>
        </authorList>
    </citation>
    <scope>NUCLEOTIDE SEQUENCE</scope>
    <source>
        <strain evidence="3">NI907</strain>
    </source>
</reference>
<dbReference type="AlphaFoldDB" id="A0A6P8AT13"/>
<dbReference type="Proteomes" id="UP000515153">
    <property type="component" value="Unplaced"/>
</dbReference>
<organism evidence="2 3">
    <name type="scientific">Pyricularia grisea</name>
    <name type="common">Crabgrass-specific blast fungus</name>
    <name type="synonym">Magnaporthe grisea</name>
    <dbReference type="NCBI Taxonomy" id="148305"/>
    <lineage>
        <taxon>Eukaryota</taxon>
        <taxon>Fungi</taxon>
        <taxon>Dikarya</taxon>
        <taxon>Ascomycota</taxon>
        <taxon>Pezizomycotina</taxon>
        <taxon>Sordariomycetes</taxon>
        <taxon>Sordariomycetidae</taxon>
        <taxon>Magnaporthales</taxon>
        <taxon>Pyriculariaceae</taxon>
        <taxon>Pyricularia</taxon>
    </lineage>
</organism>
<dbReference type="RefSeq" id="XP_030978051.1">
    <property type="nucleotide sequence ID" value="XM_031129056.1"/>
</dbReference>
<sequence length="137" mass="15543">MEYRPYSQKWGLELIPSSSTNKDFPKEFALAISARDLIYIYYIDTKGLNIYDLAAAHEKEGDRYINAHEGEVLIGSNVLWTDIMGWEQYNPVTHEVTYQPSRDYKGDLTIRDGRVVKSAGARRDETSSSGIKDSSSV</sequence>
<protein>
    <submittedName>
        <fullName evidence="3">Uncharacterized protein</fullName>
    </submittedName>
</protein>
<dbReference type="KEGG" id="pgri:PgNI_09066"/>
<dbReference type="GeneID" id="41963964"/>
<keyword evidence="2" id="KW-1185">Reference proteome</keyword>
<evidence type="ECO:0000313" key="2">
    <source>
        <dbReference type="Proteomes" id="UP000515153"/>
    </source>
</evidence>
<accession>A0A6P8AT13</accession>
<evidence type="ECO:0000256" key="1">
    <source>
        <dbReference type="SAM" id="MobiDB-lite"/>
    </source>
</evidence>
<feature type="compositionally biased region" description="Basic and acidic residues" evidence="1">
    <location>
        <begin position="117"/>
        <end position="126"/>
    </location>
</feature>
<feature type="region of interest" description="Disordered" evidence="1">
    <location>
        <begin position="117"/>
        <end position="137"/>
    </location>
</feature>
<dbReference type="Gene3D" id="3.90.210.10">
    <property type="entry name" value="Heat-Labile Enterotoxin, subunit A"/>
    <property type="match status" value="1"/>
</dbReference>